<dbReference type="GeneID" id="30020093"/>
<evidence type="ECO:0000313" key="1">
    <source>
        <dbReference type="EMBL" id="OAA67625.1"/>
    </source>
</evidence>
<sequence length="208" mass="23215">MSTPRQFKIKHTSFSRHYTVLSPDEQPLYHADQSAFTHDKANLTLHAGSDTSGPIVAVAHLPRLSFDAKIGLGDPSSSSGDMAWEDLHRSSRDASAHEWSMTLPDGGRRRTFAWRRTHRVSADGMESSALTMRDLKLVEVTEGEGEEEVVAVFTGQRGWSSCGVLQINDERYGPAFDIMVTATMLAIYEKARRRRAREGQRGTDLIPR</sequence>
<gene>
    <name evidence="1" type="ORF">ISF_03801</name>
</gene>
<dbReference type="AlphaFoldDB" id="A0A167ZKI2"/>
<dbReference type="Proteomes" id="UP000076744">
    <property type="component" value="Unassembled WGS sequence"/>
</dbReference>
<accession>A0A167ZKI2</accession>
<evidence type="ECO:0008006" key="3">
    <source>
        <dbReference type="Google" id="ProtNLM"/>
    </source>
</evidence>
<dbReference type="OrthoDB" id="3431997at2759"/>
<evidence type="ECO:0000313" key="2">
    <source>
        <dbReference type="Proteomes" id="UP000076744"/>
    </source>
</evidence>
<dbReference type="RefSeq" id="XP_018705614.1">
    <property type="nucleotide sequence ID" value="XM_018847407.1"/>
</dbReference>
<reference evidence="1 2" key="1">
    <citation type="journal article" date="2016" name="Genome Biol. Evol.">
        <title>Divergent and convergent evolution of fungal pathogenicity.</title>
        <authorList>
            <person name="Shang Y."/>
            <person name="Xiao G."/>
            <person name="Zheng P."/>
            <person name="Cen K."/>
            <person name="Zhan S."/>
            <person name="Wang C."/>
        </authorList>
    </citation>
    <scope>NUCLEOTIDE SEQUENCE [LARGE SCALE GENOMIC DNA]</scope>
    <source>
        <strain evidence="1 2">ARSEF 2679</strain>
    </source>
</reference>
<name>A0A167ZKI2_CORFA</name>
<comment type="caution">
    <text evidence="1">The sequence shown here is derived from an EMBL/GenBank/DDBJ whole genome shotgun (WGS) entry which is preliminary data.</text>
</comment>
<protein>
    <recommendedName>
        <fullName evidence="3">Tubby</fullName>
    </recommendedName>
</protein>
<dbReference type="STRING" id="1081104.A0A167ZKI2"/>
<dbReference type="EMBL" id="AZHB01000007">
    <property type="protein sequence ID" value="OAA67625.1"/>
    <property type="molecule type" value="Genomic_DNA"/>
</dbReference>
<keyword evidence="2" id="KW-1185">Reference proteome</keyword>
<proteinExistence type="predicted"/>
<organism evidence="1 2">
    <name type="scientific">Cordyceps fumosorosea (strain ARSEF 2679)</name>
    <name type="common">Isaria fumosorosea</name>
    <dbReference type="NCBI Taxonomy" id="1081104"/>
    <lineage>
        <taxon>Eukaryota</taxon>
        <taxon>Fungi</taxon>
        <taxon>Dikarya</taxon>
        <taxon>Ascomycota</taxon>
        <taxon>Pezizomycotina</taxon>
        <taxon>Sordariomycetes</taxon>
        <taxon>Hypocreomycetidae</taxon>
        <taxon>Hypocreales</taxon>
        <taxon>Cordycipitaceae</taxon>
        <taxon>Cordyceps</taxon>
    </lineage>
</organism>